<feature type="domain" description="CAAX prenyl protease 2/Lysostaphin resistance protein A-like" evidence="3">
    <location>
        <begin position="109"/>
        <end position="208"/>
    </location>
</feature>
<comment type="similarity">
    <text evidence="1">Belongs to the UPF0177 family.</text>
</comment>
<organism evidence="4 5">
    <name type="scientific">Enterococcus faecalis</name>
    <name type="common">Streptococcus faecalis</name>
    <dbReference type="NCBI Taxonomy" id="1351"/>
    <lineage>
        <taxon>Bacteria</taxon>
        <taxon>Bacillati</taxon>
        <taxon>Bacillota</taxon>
        <taxon>Bacilli</taxon>
        <taxon>Lactobacillales</taxon>
        <taxon>Enterococcaceae</taxon>
        <taxon>Enterococcus</taxon>
    </lineage>
</organism>
<dbReference type="Proteomes" id="UP000244140">
    <property type="component" value="Unassembled WGS sequence"/>
</dbReference>
<dbReference type="InterPro" id="IPR052710">
    <property type="entry name" value="CAAX_protease"/>
</dbReference>
<evidence type="ECO:0000259" key="3">
    <source>
        <dbReference type="Pfam" id="PF02517"/>
    </source>
</evidence>
<keyword evidence="4" id="KW-0482">Metalloprotease</keyword>
<feature type="transmembrane region" description="Helical" evidence="2">
    <location>
        <begin position="12"/>
        <end position="31"/>
    </location>
</feature>
<keyword evidence="4" id="KW-0378">Hydrolase</keyword>
<dbReference type="InterPro" id="IPR003675">
    <property type="entry name" value="Rce1/LyrA-like_dom"/>
</dbReference>
<keyword evidence="4" id="KW-0645">Protease</keyword>
<dbReference type="GO" id="GO:0006508">
    <property type="term" value="P:proteolysis"/>
    <property type="evidence" value="ECO:0007669"/>
    <property type="project" value="UniProtKB-KW"/>
</dbReference>
<reference evidence="4 5" key="1">
    <citation type="submission" date="2018-04" db="EMBL/GenBank/DDBJ databases">
        <authorList>
            <person name="Van Tyne D."/>
        </authorList>
    </citation>
    <scope>NUCLEOTIDE SEQUENCE [LARGE SCALE GENOMIC DNA]</scope>
    <source>
        <strain evidence="4 5">B2535</strain>
    </source>
</reference>
<feature type="transmembrane region" description="Helical" evidence="2">
    <location>
        <begin position="110"/>
        <end position="128"/>
    </location>
</feature>
<protein>
    <submittedName>
        <fullName evidence="4">CPBP family intramembrane metalloprotease</fullName>
    </submittedName>
</protein>
<feature type="transmembrane region" description="Helical" evidence="2">
    <location>
        <begin position="43"/>
        <end position="60"/>
    </location>
</feature>
<dbReference type="RefSeq" id="WP_002394284.1">
    <property type="nucleotide sequence ID" value="NZ_CABGZW010000006.1"/>
</dbReference>
<dbReference type="GO" id="GO:0004175">
    <property type="term" value="F:endopeptidase activity"/>
    <property type="evidence" value="ECO:0007669"/>
    <property type="project" value="UniProtKB-ARBA"/>
</dbReference>
<dbReference type="GO" id="GO:0080120">
    <property type="term" value="P:CAAX-box protein maturation"/>
    <property type="evidence" value="ECO:0007669"/>
    <property type="project" value="UniProtKB-ARBA"/>
</dbReference>
<accession>A0A6G3GH82</accession>
<dbReference type="AlphaFoldDB" id="A0A6G3GH82"/>
<feature type="transmembrane region" description="Helical" evidence="2">
    <location>
        <begin position="195"/>
        <end position="215"/>
    </location>
</feature>
<evidence type="ECO:0000256" key="2">
    <source>
        <dbReference type="SAM" id="Phobius"/>
    </source>
</evidence>
<dbReference type="EMBL" id="PZZH01000001">
    <property type="protein sequence ID" value="PTN78901.1"/>
    <property type="molecule type" value="Genomic_DNA"/>
</dbReference>
<feature type="transmembrane region" description="Helical" evidence="2">
    <location>
        <begin position="140"/>
        <end position="160"/>
    </location>
</feature>
<dbReference type="GeneID" id="60893087"/>
<feature type="transmembrane region" description="Helical" evidence="2">
    <location>
        <begin position="166"/>
        <end position="188"/>
    </location>
</feature>
<dbReference type="GO" id="GO:0008237">
    <property type="term" value="F:metallopeptidase activity"/>
    <property type="evidence" value="ECO:0007669"/>
    <property type="project" value="UniProtKB-KW"/>
</dbReference>
<proteinExistence type="inferred from homology"/>
<sequence>MYKYKKIKLNIELLTVIVINLLSLQLSAFLFGKNNELTIKGALTYTLPLIIIFFSIRILSVKIGYKNLKNTLKSFFRDGRYLILIMVIFFLINLGSISSDKLDGFQIRNVFFFLLTCFFTGVFEELLFRGIVLTRLSSIYSPRVSVTISSIFFGIVHLLNLIDQPWLIKGTLTQVFYTFCLGMILGTIYSKRNNIFTIILLHASFNFFGSFSQVFTCNISLVKQDSSMIEILIPIILIVPSTILSLKKMH</sequence>
<feature type="transmembrane region" description="Helical" evidence="2">
    <location>
        <begin position="227"/>
        <end position="246"/>
    </location>
</feature>
<dbReference type="PANTHER" id="PTHR36435:SF1">
    <property type="entry name" value="CAAX AMINO TERMINAL PROTEASE FAMILY PROTEIN"/>
    <property type="match status" value="1"/>
</dbReference>
<dbReference type="PANTHER" id="PTHR36435">
    <property type="entry name" value="SLR1288 PROTEIN"/>
    <property type="match status" value="1"/>
</dbReference>
<keyword evidence="2" id="KW-0812">Transmembrane</keyword>
<feature type="transmembrane region" description="Helical" evidence="2">
    <location>
        <begin position="81"/>
        <end position="98"/>
    </location>
</feature>
<gene>
    <name evidence="4" type="ORF">DAI13_14475</name>
</gene>
<name>A0A6G3GH82_ENTFL</name>
<keyword evidence="2" id="KW-1133">Transmembrane helix</keyword>
<keyword evidence="2" id="KW-0472">Membrane</keyword>
<evidence type="ECO:0000313" key="5">
    <source>
        <dbReference type="Proteomes" id="UP000244140"/>
    </source>
</evidence>
<evidence type="ECO:0000256" key="1">
    <source>
        <dbReference type="ARBA" id="ARBA00009067"/>
    </source>
</evidence>
<dbReference type="Pfam" id="PF02517">
    <property type="entry name" value="Rce1-like"/>
    <property type="match status" value="1"/>
</dbReference>
<evidence type="ECO:0000313" key="4">
    <source>
        <dbReference type="EMBL" id="PTN78901.1"/>
    </source>
</evidence>
<comment type="caution">
    <text evidence="4">The sequence shown here is derived from an EMBL/GenBank/DDBJ whole genome shotgun (WGS) entry which is preliminary data.</text>
</comment>